<organism evidence="3 4">
    <name type="scientific">Kineosporia mesophila</name>
    <dbReference type="NCBI Taxonomy" id="566012"/>
    <lineage>
        <taxon>Bacteria</taxon>
        <taxon>Bacillati</taxon>
        <taxon>Actinomycetota</taxon>
        <taxon>Actinomycetes</taxon>
        <taxon>Kineosporiales</taxon>
        <taxon>Kineosporiaceae</taxon>
        <taxon>Kineosporia</taxon>
    </lineage>
</organism>
<name>A0ABP7AKT8_9ACTN</name>
<feature type="domain" description="Glycoside-hydrolase family GH114 TIM-barrel" evidence="2">
    <location>
        <begin position="46"/>
        <end position="270"/>
    </location>
</feature>
<comment type="caution">
    <text evidence="3">The sequence shown here is derived from an EMBL/GenBank/DDBJ whole genome shotgun (WGS) entry which is preliminary data.</text>
</comment>
<protein>
    <submittedName>
        <fullName evidence="3">Endo alpha-1,4 polygalactosaminidase</fullName>
    </submittedName>
</protein>
<evidence type="ECO:0000313" key="3">
    <source>
        <dbReference type="EMBL" id="GAA3635035.1"/>
    </source>
</evidence>
<dbReference type="InterPro" id="IPR004352">
    <property type="entry name" value="GH114_TIM-barrel"/>
</dbReference>
<accession>A0ABP7AKT8</accession>
<dbReference type="Gene3D" id="3.20.20.70">
    <property type="entry name" value="Aldolase class I"/>
    <property type="match status" value="1"/>
</dbReference>
<dbReference type="EMBL" id="BAAAZO010000012">
    <property type="protein sequence ID" value="GAA3635035.1"/>
    <property type="molecule type" value="Genomic_DNA"/>
</dbReference>
<dbReference type="PANTHER" id="PTHR35273">
    <property type="entry name" value="ALPHA-1,4 POLYGALACTOSAMINIDASE, PUTATIVE (AFU_ORTHOLOGUE AFUA_3G07890)-RELATED"/>
    <property type="match status" value="1"/>
</dbReference>
<proteinExistence type="predicted"/>
<dbReference type="InterPro" id="IPR013785">
    <property type="entry name" value="Aldolase_TIM"/>
</dbReference>
<dbReference type="Proteomes" id="UP001501074">
    <property type="component" value="Unassembled WGS sequence"/>
</dbReference>
<gene>
    <name evidence="3" type="ORF">GCM10022223_61780</name>
</gene>
<feature type="chain" id="PRO_5045195428" evidence="1">
    <location>
        <begin position="37"/>
        <end position="282"/>
    </location>
</feature>
<dbReference type="SUPFAM" id="SSF51445">
    <property type="entry name" value="(Trans)glycosidases"/>
    <property type="match status" value="1"/>
</dbReference>
<dbReference type="PANTHER" id="PTHR35273:SF2">
    <property type="entry name" value="ALPHA-GALACTOSIDASE"/>
    <property type="match status" value="1"/>
</dbReference>
<dbReference type="InterPro" id="IPR017853">
    <property type="entry name" value="GH"/>
</dbReference>
<feature type="signal peptide" evidence="1">
    <location>
        <begin position="1"/>
        <end position="36"/>
    </location>
</feature>
<sequence>MRLFSSMRSRFALAGAAGVVVLVGGLSFVSAGSASAAVVKPPVNGQFDYQIGGAYTPAASVQIVDRDRSQKPVSGKYNICYVNAFQTQPDDRSWWSTNHADLLVKKSNGSLLVDPDWPDEYLMDISTAAKRDALMAIVGPWIDGCATSKFQAVEPDNIDSYTRSNGVLTQTNAISWATALASRAHAKGLAIAQKNTAELGSLGRDTAKFDFAIAEECNVADYNECGDYQAVYGNNVIEIEYTDNAKSAYTKSCSTRGSAISIILRDREVVPAGNSAYHYEYC</sequence>
<keyword evidence="4" id="KW-1185">Reference proteome</keyword>
<dbReference type="Pfam" id="PF03537">
    <property type="entry name" value="Glyco_hydro_114"/>
    <property type="match status" value="1"/>
</dbReference>
<evidence type="ECO:0000259" key="2">
    <source>
        <dbReference type="Pfam" id="PF03537"/>
    </source>
</evidence>
<reference evidence="4" key="1">
    <citation type="journal article" date="2019" name="Int. J. Syst. Evol. Microbiol.">
        <title>The Global Catalogue of Microorganisms (GCM) 10K type strain sequencing project: providing services to taxonomists for standard genome sequencing and annotation.</title>
        <authorList>
            <consortium name="The Broad Institute Genomics Platform"/>
            <consortium name="The Broad Institute Genome Sequencing Center for Infectious Disease"/>
            <person name="Wu L."/>
            <person name="Ma J."/>
        </authorList>
    </citation>
    <scope>NUCLEOTIDE SEQUENCE [LARGE SCALE GENOMIC DNA]</scope>
    <source>
        <strain evidence="4">JCM 16902</strain>
    </source>
</reference>
<keyword evidence="1" id="KW-0732">Signal</keyword>
<evidence type="ECO:0000256" key="1">
    <source>
        <dbReference type="SAM" id="SignalP"/>
    </source>
</evidence>
<evidence type="ECO:0000313" key="4">
    <source>
        <dbReference type="Proteomes" id="UP001501074"/>
    </source>
</evidence>